<evidence type="ECO:0000256" key="1">
    <source>
        <dbReference type="SAM" id="SignalP"/>
    </source>
</evidence>
<dbReference type="RefSeq" id="WP_094475104.1">
    <property type="nucleotide sequence ID" value="NZ_NOXT01000125.1"/>
</dbReference>
<organism evidence="2 3">
    <name type="scientific">Sandarakinorhabdus cyanobacteriorum</name>
    <dbReference type="NCBI Taxonomy" id="1981098"/>
    <lineage>
        <taxon>Bacteria</taxon>
        <taxon>Pseudomonadati</taxon>
        <taxon>Pseudomonadota</taxon>
        <taxon>Alphaproteobacteria</taxon>
        <taxon>Sphingomonadales</taxon>
        <taxon>Sphingosinicellaceae</taxon>
        <taxon>Sandarakinorhabdus</taxon>
    </lineage>
</organism>
<dbReference type="PANTHER" id="PTHR36573">
    <property type="entry name" value="INTERMEMBRANE PHOSPHOLIPID TRANSPORT SYSTEM BINDING PROTEIN MLAC"/>
    <property type="match status" value="1"/>
</dbReference>
<dbReference type="Pfam" id="PF05494">
    <property type="entry name" value="MlaC"/>
    <property type="match status" value="1"/>
</dbReference>
<dbReference type="Gene3D" id="3.10.450.710">
    <property type="entry name" value="Tgt2/MlaC"/>
    <property type="match status" value="1"/>
</dbReference>
<dbReference type="Proteomes" id="UP000216991">
    <property type="component" value="Unassembled WGS sequence"/>
</dbReference>
<dbReference type="InterPro" id="IPR042245">
    <property type="entry name" value="Tgt2/MlaC_sf"/>
</dbReference>
<keyword evidence="1" id="KW-0732">Signal</keyword>
<accession>A0A255Y6M7</accession>
<evidence type="ECO:0000313" key="3">
    <source>
        <dbReference type="Proteomes" id="UP000216991"/>
    </source>
</evidence>
<dbReference type="PANTHER" id="PTHR36573:SF1">
    <property type="entry name" value="INTERMEMBRANE PHOSPHOLIPID TRANSPORT SYSTEM BINDING PROTEIN MLAC"/>
    <property type="match status" value="1"/>
</dbReference>
<comment type="caution">
    <text evidence="2">The sequence shown here is derived from an EMBL/GenBank/DDBJ whole genome shotgun (WGS) entry which is preliminary data.</text>
</comment>
<feature type="chain" id="PRO_5013327585" description="Toluene tolerance protein" evidence="1">
    <location>
        <begin position="25"/>
        <end position="213"/>
    </location>
</feature>
<name>A0A255Y6M7_9SPHN</name>
<protein>
    <recommendedName>
        <fullName evidence="4">Toluene tolerance protein</fullName>
    </recommendedName>
</protein>
<keyword evidence="3" id="KW-1185">Reference proteome</keyword>
<reference evidence="2 3" key="1">
    <citation type="submission" date="2017-07" db="EMBL/GenBank/DDBJ databases">
        <title>Sandarakinorhabdus cyanobacteriorum sp. nov., a novel bacterium isolated from cyanobacterial aggregates in a eutrophic lake.</title>
        <authorList>
            <person name="Cai H."/>
        </authorList>
    </citation>
    <scope>NUCLEOTIDE SEQUENCE [LARGE SCALE GENOMIC DNA]</scope>
    <source>
        <strain evidence="2 3">TH057</strain>
    </source>
</reference>
<proteinExistence type="predicted"/>
<gene>
    <name evidence="2" type="ORF">CHU93_15760</name>
</gene>
<dbReference type="AlphaFoldDB" id="A0A255Y6M7"/>
<sequence>MIKPAFTLAALLLATALPFTPATAQVGAATAANPGDPAARPFIENLVNSGFAVLRDKSLSKPAARAKFRELLTQNVALDDIGMRLIRRQRATVTPAQLEAYRAAFPEFVLNAYADRLYDYADAKVMVQRTVGRGPYTEVYTRVTRPGAQPVDTIWQVKSDGGKRQVNNLIVAGVNLALTQEADFTAYVGKNGFDALVTFMKSANAKSLAVQKQ</sequence>
<dbReference type="InterPro" id="IPR008869">
    <property type="entry name" value="MlaC/ttg2D"/>
</dbReference>
<evidence type="ECO:0000313" key="2">
    <source>
        <dbReference type="EMBL" id="OYQ24295.1"/>
    </source>
</evidence>
<dbReference type="EMBL" id="NOXT01000125">
    <property type="protein sequence ID" value="OYQ24295.1"/>
    <property type="molecule type" value="Genomic_DNA"/>
</dbReference>
<dbReference type="OrthoDB" id="8099120at2"/>
<evidence type="ECO:0008006" key="4">
    <source>
        <dbReference type="Google" id="ProtNLM"/>
    </source>
</evidence>
<feature type="signal peptide" evidence="1">
    <location>
        <begin position="1"/>
        <end position="24"/>
    </location>
</feature>